<evidence type="ECO:0000313" key="2">
    <source>
        <dbReference type="EMBL" id="MFC3514255.1"/>
    </source>
</evidence>
<dbReference type="Proteomes" id="UP001595764">
    <property type="component" value="Unassembled WGS sequence"/>
</dbReference>
<keyword evidence="2" id="KW-0808">Transferase</keyword>
<gene>
    <name evidence="2" type="ORF">ACFORO_29090</name>
</gene>
<accession>A0ABV7QQR6</accession>
<reference evidence="3" key="1">
    <citation type="journal article" date="2019" name="Int. J. Syst. Evol. Microbiol.">
        <title>The Global Catalogue of Microorganisms (GCM) 10K type strain sequencing project: providing services to taxonomists for standard genome sequencing and annotation.</title>
        <authorList>
            <consortium name="The Broad Institute Genomics Platform"/>
            <consortium name="The Broad Institute Genome Sequencing Center for Infectious Disease"/>
            <person name="Wu L."/>
            <person name="Ma J."/>
        </authorList>
    </citation>
    <scope>NUCLEOTIDE SEQUENCE [LARGE SCALE GENOMIC DNA]</scope>
    <source>
        <strain evidence="3">CGMCC 4.7682</strain>
    </source>
</reference>
<organism evidence="2 3">
    <name type="scientific">Amycolatopsis halotolerans</name>
    <dbReference type="NCBI Taxonomy" id="330083"/>
    <lineage>
        <taxon>Bacteria</taxon>
        <taxon>Bacillati</taxon>
        <taxon>Actinomycetota</taxon>
        <taxon>Actinomycetes</taxon>
        <taxon>Pseudonocardiales</taxon>
        <taxon>Pseudonocardiaceae</taxon>
        <taxon>Amycolatopsis</taxon>
    </lineage>
</organism>
<proteinExistence type="predicted"/>
<dbReference type="Pfam" id="PF08241">
    <property type="entry name" value="Methyltransf_11"/>
    <property type="match status" value="1"/>
</dbReference>
<dbReference type="GO" id="GO:0008168">
    <property type="term" value="F:methyltransferase activity"/>
    <property type="evidence" value="ECO:0007669"/>
    <property type="project" value="UniProtKB-KW"/>
</dbReference>
<dbReference type="EC" id="2.1.1.-" evidence="2"/>
<sequence length="332" mass="35807">MTAQAMIVDGRDLDAQASALRTVSPRLHGCLDPVRLATTASTALDGSARDFGPETAGGRGGAYVRAQTAQLAARADGIRALLGLFGPAVRRPDAVVLDLLGGNGLVRQVNDRLGLIDAEILTCDGAPHMVSAAWAQGSPAVLQRAQHLVVRDGSVDGVLLAYGTHHIPEEERAGVALEARRVLRAGGVFVLHDFEIGSPMDTWFTEIVDPHSATGHRYPHLTRAMIEDHLATAGFGGYRITEILDPYVTTAPTREEARLRLGRYLTDMYGLVKAEAELGPEDVSAWAARRAEEIFCFTTQDGRRARPRFERTADGQWAYLVPRPALVGMAVK</sequence>
<dbReference type="CDD" id="cd02440">
    <property type="entry name" value="AdoMet_MTases"/>
    <property type="match status" value="1"/>
</dbReference>
<dbReference type="InterPro" id="IPR013216">
    <property type="entry name" value="Methyltransf_11"/>
</dbReference>
<comment type="caution">
    <text evidence="2">The sequence shown here is derived from an EMBL/GenBank/DDBJ whole genome shotgun (WGS) entry which is preliminary data.</text>
</comment>
<dbReference type="EMBL" id="JBHRWI010000039">
    <property type="protein sequence ID" value="MFC3514255.1"/>
    <property type="molecule type" value="Genomic_DNA"/>
</dbReference>
<evidence type="ECO:0000313" key="3">
    <source>
        <dbReference type="Proteomes" id="UP001595764"/>
    </source>
</evidence>
<protein>
    <submittedName>
        <fullName evidence="2">Class I SAM-dependent methyltransferase</fullName>
        <ecNumber evidence="2">2.1.1.-</ecNumber>
    </submittedName>
</protein>
<dbReference type="InterPro" id="IPR029063">
    <property type="entry name" value="SAM-dependent_MTases_sf"/>
</dbReference>
<dbReference type="RefSeq" id="WP_377872172.1">
    <property type="nucleotide sequence ID" value="NZ_JBHMAY010000037.1"/>
</dbReference>
<dbReference type="SUPFAM" id="SSF53335">
    <property type="entry name" value="S-adenosyl-L-methionine-dependent methyltransferases"/>
    <property type="match status" value="1"/>
</dbReference>
<keyword evidence="3" id="KW-1185">Reference proteome</keyword>
<name>A0ABV7QQR6_9PSEU</name>
<dbReference type="Gene3D" id="3.40.50.150">
    <property type="entry name" value="Vaccinia Virus protein VP39"/>
    <property type="match status" value="1"/>
</dbReference>
<feature type="domain" description="Methyltransferase type 11" evidence="1">
    <location>
        <begin position="97"/>
        <end position="191"/>
    </location>
</feature>
<keyword evidence="2" id="KW-0489">Methyltransferase</keyword>
<evidence type="ECO:0000259" key="1">
    <source>
        <dbReference type="Pfam" id="PF08241"/>
    </source>
</evidence>
<dbReference type="GO" id="GO:0032259">
    <property type="term" value="P:methylation"/>
    <property type="evidence" value="ECO:0007669"/>
    <property type="project" value="UniProtKB-KW"/>
</dbReference>